<dbReference type="InterPro" id="IPR053745">
    <property type="entry name" value="Viral_Tail_Comp_sf"/>
</dbReference>
<accession>A0A2V3U214</accession>
<protein>
    <submittedName>
        <fullName evidence="1">Uncharacterized protein DUF3168</fullName>
    </submittedName>
</protein>
<name>A0A2V3U214_9HYPH</name>
<dbReference type="Pfam" id="PF11367">
    <property type="entry name" value="Tail_completion_gp17"/>
    <property type="match status" value="1"/>
</dbReference>
<dbReference type="Gene3D" id="3.30.2000.30">
    <property type="match status" value="1"/>
</dbReference>
<keyword evidence="2" id="KW-1185">Reference proteome</keyword>
<reference evidence="1 2" key="1">
    <citation type="submission" date="2018-05" db="EMBL/GenBank/DDBJ databases">
        <title>Genomic Encyclopedia of Type Strains, Phase IV (KMG-IV): sequencing the most valuable type-strain genomes for metagenomic binning, comparative biology and taxonomic classification.</title>
        <authorList>
            <person name="Goeker M."/>
        </authorList>
    </citation>
    <scope>NUCLEOTIDE SEQUENCE [LARGE SCALE GENOMIC DNA]</scope>
    <source>
        <strain evidence="1 2">DSM 6462</strain>
    </source>
</reference>
<comment type="caution">
    <text evidence="1">The sequence shown here is derived from an EMBL/GenBank/DDBJ whole genome shotgun (WGS) entry which is preliminary data.</text>
</comment>
<evidence type="ECO:0000313" key="2">
    <source>
        <dbReference type="Proteomes" id="UP000248021"/>
    </source>
</evidence>
<dbReference type="Proteomes" id="UP000248021">
    <property type="component" value="Unassembled WGS sequence"/>
</dbReference>
<dbReference type="OrthoDB" id="7630456at2"/>
<evidence type="ECO:0000313" key="1">
    <source>
        <dbReference type="EMBL" id="PXW56273.1"/>
    </source>
</evidence>
<proteinExistence type="predicted"/>
<dbReference type="InterPro" id="IPR021508">
    <property type="entry name" value="Gp17-like"/>
</dbReference>
<organism evidence="1 2">
    <name type="scientific">Chelatococcus asaccharovorans</name>
    <dbReference type="NCBI Taxonomy" id="28210"/>
    <lineage>
        <taxon>Bacteria</taxon>
        <taxon>Pseudomonadati</taxon>
        <taxon>Pseudomonadota</taxon>
        <taxon>Alphaproteobacteria</taxon>
        <taxon>Hyphomicrobiales</taxon>
        <taxon>Chelatococcaceae</taxon>
        <taxon>Chelatococcus</taxon>
    </lineage>
</organism>
<dbReference type="AlphaFoldDB" id="A0A2V3U214"/>
<sequence length="150" mass="16103">MSDPVGDPTPAELASPVLALRRAIVTCIAADADLTGLLGGARIHDAVPRAATGVFVVFGEVRCRDWSTMTDRGHEQDISLTVWSKTGGARPALAAAARIERLLHDASLPLEGHRLINLRFTSSETRRDERADLARVTVRLRAVTECLAGP</sequence>
<gene>
    <name evidence="1" type="ORF">C7450_10822</name>
</gene>
<dbReference type="RefSeq" id="WP_110376050.1">
    <property type="nucleotide sequence ID" value="NZ_JAHBRY010000001.1"/>
</dbReference>
<dbReference type="EMBL" id="QJJK01000008">
    <property type="protein sequence ID" value="PXW56273.1"/>
    <property type="molecule type" value="Genomic_DNA"/>
</dbReference>